<dbReference type="InterPro" id="IPR046369">
    <property type="entry name" value="MAML1-3"/>
</dbReference>
<keyword evidence="5" id="KW-0010">Activator</keyword>
<keyword evidence="3" id="KW-0914">Notch signaling pathway</keyword>
<dbReference type="Proteomes" id="UP000694388">
    <property type="component" value="Unplaced"/>
</dbReference>
<feature type="compositionally biased region" description="Polar residues" evidence="8">
    <location>
        <begin position="743"/>
        <end position="754"/>
    </location>
</feature>
<feature type="region of interest" description="Disordered" evidence="8">
    <location>
        <begin position="87"/>
        <end position="118"/>
    </location>
</feature>
<dbReference type="GO" id="GO:0016607">
    <property type="term" value="C:nuclear speck"/>
    <property type="evidence" value="ECO:0007669"/>
    <property type="project" value="UniProtKB-SubCell"/>
</dbReference>
<dbReference type="GO" id="GO:0003713">
    <property type="term" value="F:transcription coactivator activity"/>
    <property type="evidence" value="ECO:0007669"/>
    <property type="project" value="InterPro"/>
</dbReference>
<evidence type="ECO:0000256" key="5">
    <source>
        <dbReference type="ARBA" id="ARBA00023159"/>
    </source>
</evidence>
<evidence type="ECO:0000256" key="1">
    <source>
        <dbReference type="ARBA" id="ARBA00004324"/>
    </source>
</evidence>
<dbReference type="InterPro" id="IPR046370">
    <property type="entry name" value="MAML_N_sf"/>
</dbReference>
<dbReference type="SMART" id="SM01275">
    <property type="entry name" value="MamL-1"/>
    <property type="match status" value="1"/>
</dbReference>
<keyword evidence="4" id="KW-0805">Transcription regulation</keyword>
<evidence type="ECO:0000259" key="9">
    <source>
        <dbReference type="SMART" id="SM01275"/>
    </source>
</evidence>
<evidence type="ECO:0000313" key="11">
    <source>
        <dbReference type="Proteomes" id="UP000694388"/>
    </source>
</evidence>
<dbReference type="GeneTree" id="ENSGT00950000183201"/>
<reference evidence="10" key="2">
    <citation type="submission" date="2025-09" db="UniProtKB">
        <authorList>
            <consortium name="Ensembl"/>
        </authorList>
    </citation>
    <scope>IDENTIFICATION</scope>
</reference>
<dbReference type="Gene3D" id="6.10.250.970">
    <property type="match status" value="1"/>
</dbReference>
<feature type="compositionally biased region" description="Low complexity" evidence="8">
    <location>
        <begin position="396"/>
        <end position="405"/>
    </location>
</feature>
<feature type="compositionally biased region" description="Basic and acidic residues" evidence="8">
    <location>
        <begin position="102"/>
        <end position="112"/>
    </location>
</feature>
<keyword evidence="6" id="KW-0804">Transcription</keyword>
<proteinExistence type="inferred from homology"/>
<evidence type="ECO:0000313" key="10">
    <source>
        <dbReference type="Ensembl" id="ENSEBUP00000005108.1"/>
    </source>
</evidence>
<evidence type="ECO:0000256" key="4">
    <source>
        <dbReference type="ARBA" id="ARBA00023015"/>
    </source>
</evidence>
<dbReference type="AlphaFoldDB" id="A0A8C4NDT4"/>
<name>A0A8C4NDT4_EPTBU</name>
<organism evidence="10 11">
    <name type="scientific">Eptatretus burgeri</name>
    <name type="common">Inshore hagfish</name>
    <dbReference type="NCBI Taxonomy" id="7764"/>
    <lineage>
        <taxon>Eukaryota</taxon>
        <taxon>Metazoa</taxon>
        <taxon>Chordata</taxon>
        <taxon>Craniata</taxon>
        <taxon>Vertebrata</taxon>
        <taxon>Cyclostomata</taxon>
        <taxon>Myxini</taxon>
        <taxon>Myxiniformes</taxon>
        <taxon>Myxinidae</taxon>
        <taxon>Eptatretinae</taxon>
        <taxon>Eptatretus</taxon>
    </lineage>
</organism>
<keyword evidence="11" id="KW-1185">Reference proteome</keyword>
<comment type="subcellular location">
    <subcellularLocation>
        <location evidence="1">Nucleus speckle</location>
    </subcellularLocation>
</comment>
<evidence type="ECO:0000256" key="2">
    <source>
        <dbReference type="ARBA" id="ARBA00008081"/>
    </source>
</evidence>
<feature type="region of interest" description="Disordered" evidence="8">
    <location>
        <begin position="297"/>
        <end position="406"/>
    </location>
</feature>
<feature type="region of interest" description="Disordered" evidence="8">
    <location>
        <begin position="736"/>
        <end position="760"/>
    </location>
</feature>
<keyword evidence="7" id="KW-0539">Nucleus</keyword>
<dbReference type="InterPro" id="IPR019082">
    <property type="entry name" value="Mastermind-like_N"/>
</dbReference>
<accession>A0A8C4NDT4</accession>
<sequence>MAEFSASGPSMAPGGNAAGVIAAAVQAAPSVGNLGAKQAVVERLRQRIELCRRHHAVCEARYVQQQQQRVQTEGKERQALHRRYLESRAKKTHKLKQQQHQQAEETGRKIDGPDAPAGEQRSFTLIALQGQLKRKLEEGVGSGVVSGASERPNGISGHLSSFNQSAKIPRGADAGETIVHGNGHGPPPDIKPQLLLGGGPGSESGCAKEGAGASQPVRIGALLNPGVMSGVGAAGGPGVAPTLGVIGNAMVSMKQEPQCDEDILPGQDFAFDKELQDLLNELAQGLDDNGIDFDSMLGAGGGGVPPPHSSATTEAPALPLSQGPPSTPGDTTVCAATRGSPVTKRELSPVFDPHLASPLRSPPSGPVQARTSHGQGFPGSGPDRSSPARQTMTVLQQQQPQQQPQRAVKMPVALATPQAAHWAPMVPQNSVSTFPTAVTTTILPRPQSKGPGFVHFPAVSVAAGVLGSEGGGSEVEGIIATALTLDNTKPLSHFDPALSSNQALLTQSHGMVGYGTKVSGTGDSRAFPGAQAELLGGHCVNPKRLQGHPCAVPRVGVYRSLPPASQQEQSIMGVRSSGPAGYLGDQATLLKQKIEQDRMQWQEKRLQQEQLRRHLTRPPPEYQDGSRPLYLSQYPGARLPLPGLSSVTAQLISTPAQPQSLIPQPSPDPSIHPSPTSGGPMYTAASVGGRMFHAGNPGRSVLSGGSIYLQHPVNSQSGTMALGIGQQGMGPSLSSIGGGSAVSYRQSQGPSTVSSGGGRLAGVGQLPLQRLVMGREGGTQGVSNHNIQPQGWAGRVGGSMIGCFPVGGGPSFSGRLPLQQEPSNSSLQQRMAASTNQIATRTVLSNHPLRPVSQAQQQPIAVGQSCGLSQSALSGGVAGGVPTTPVYHGNGQPQGFVGQDATFDLGGLDTGAEFMDSLGSSGAPEDWMDLDALLG</sequence>
<feature type="region of interest" description="Disordered" evidence="8">
    <location>
        <begin position="174"/>
        <end position="211"/>
    </location>
</feature>
<feature type="region of interest" description="Disordered" evidence="8">
    <location>
        <begin position="657"/>
        <end position="678"/>
    </location>
</feature>
<feature type="domain" description="Neurogenic mastermind-like N-terminal" evidence="9">
    <location>
        <begin position="36"/>
        <end position="94"/>
    </location>
</feature>
<dbReference type="PANTHER" id="PTHR15692:SF20">
    <property type="entry name" value="NEUROGENIC MASTERMIND-LIKE N-TERMINAL DOMAIN-CONTAINING PROTEIN"/>
    <property type="match status" value="1"/>
</dbReference>
<evidence type="ECO:0000256" key="3">
    <source>
        <dbReference type="ARBA" id="ARBA00022976"/>
    </source>
</evidence>
<evidence type="ECO:0000256" key="6">
    <source>
        <dbReference type="ARBA" id="ARBA00023163"/>
    </source>
</evidence>
<dbReference type="Ensembl" id="ENSEBUT00000005546.1">
    <property type="protein sequence ID" value="ENSEBUP00000005108.1"/>
    <property type="gene ID" value="ENSEBUG00000003522.1"/>
</dbReference>
<dbReference type="Pfam" id="PF09596">
    <property type="entry name" value="MamL-1"/>
    <property type="match status" value="1"/>
</dbReference>
<evidence type="ECO:0000256" key="8">
    <source>
        <dbReference type="SAM" id="MobiDB-lite"/>
    </source>
</evidence>
<dbReference type="PANTHER" id="PTHR15692">
    <property type="entry name" value="MASTERMIND-LIKE"/>
    <property type="match status" value="1"/>
</dbReference>
<evidence type="ECO:0000256" key="7">
    <source>
        <dbReference type="ARBA" id="ARBA00023242"/>
    </source>
</evidence>
<reference evidence="10" key="1">
    <citation type="submission" date="2025-08" db="UniProtKB">
        <authorList>
            <consortium name="Ensembl"/>
        </authorList>
    </citation>
    <scope>IDENTIFICATION</scope>
</reference>
<comment type="similarity">
    <text evidence="2">Belongs to the mastermind family.</text>
</comment>
<protein>
    <recommendedName>
        <fullName evidence="9">Neurogenic mastermind-like N-terminal domain-containing protein</fullName>
    </recommendedName>
</protein>
<dbReference type="GO" id="GO:0007221">
    <property type="term" value="P:positive regulation of transcription of Notch receptor target"/>
    <property type="evidence" value="ECO:0007669"/>
    <property type="project" value="InterPro"/>
</dbReference>
<feature type="region of interest" description="Disordered" evidence="8">
    <location>
        <begin position="143"/>
        <end position="162"/>
    </location>
</feature>